<dbReference type="InterPro" id="IPR002500">
    <property type="entry name" value="PAPS_reduct_dom"/>
</dbReference>
<dbReference type="NCBIfam" id="TIGR02055">
    <property type="entry name" value="APS_reductase"/>
    <property type="match status" value="1"/>
</dbReference>
<gene>
    <name evidence="12" type="primary">cysH</name>
    <name evidence="14" type="ORF">ACFO3D_16700</name>
</gene>
<dbReference type="InterPro" id="IPR004511">
    <property type="entry name" value="PAPS/APS_Rdtase"/>
</dbReference>
<dbReference type="PIRSF" id="PIRSF000857">
    <property type="entry name" value="PAPS_reductase"/>
    <property type="match status" value="1"/>
</dbReference>
<evidence type="ECO:0000256" key="2">
    <source>
        <dbReference type="ARBA" id="ARBA00022490"/>
    </source>
</evidence>
<sequence>MLTYKDWDEKVQTDLNNQLKDFMHVIRWAFEEYQNKIIYACSFGAEGVVLLDLIAKVNSKAKIVFLDTELHFQETYNLIEKIKDRYPDLHINMVKPELTLEQQAEEHGEKLWKKDPNLCCSIRKIKPLEKALSEAEAWFSGLRREQSLSRRKTEYINRDDRFKKIKICPLIHWSWDDVWTYIELNDLPYNELHDQNYPSIGCAMCTLPVEEKADSRAGRWANFNKKECGLHQT</sequence>
<dbReference type="PANTHER" id="PTHR46509">
    <property type="entry name" value="PHOSPHOADENOSINE PHOSPHOSULFATE REDUCTASE"/>
    <property type="match status" value="1"/>
</dbReference>
<comment type="cofactor">
    <cofactor evidence="12">
        <name>[4Fe-4S] cluster</name>
        <dbReference type="ChEBI" id="CHEBI:49883"/>
    </cofactor>
    <text evidence="12">Binds 1 [4Fe-4S] cluster per subunit.</text>
</comment>
<organism evidence="14 15">
    <name type="scientific">Virgibacillus kekensis</name>
    <dbReference type="NCBI Taxonomy" id="202261"/>
    <lineage>
        <taxon>Bacteria</taxon>
        <taxon>Bacillati</taxon>
        <taxon>Bacillota</taxon>
        <taxon>Bacilli</taxon>
        <taxon>Bacillales</taxon>
        <taxon>Bacillaceae</taxon>
        <taxon>Virgibacillus</taxon>
    </lineage>
</organism>
<accession>A0ABV9DM47</accession>
<feature type="active site" description="Nucleophile; cysteine thiosulfonate intermediate" evidence="12">
    <location>
        <position position="228"/>
    </location>
</feature>
<keyword evidence="12" id="KW-0479">Metal-binding</keyword>
<feature type="binding site" evidence="12">
    <location>
        <position position="120"/>
    </location>
    <ligand>
        <name>[4Fe-4S] cluster</name>
        <dbReference type="ChEBI" id="CHEBI:49883"/>
    </ligand>
</feature>
<feature type="domain" description="Phosphoadenosine phosphosulphate reductase" evidence="13">
    <location>
        <begin position="37"/>
        <end position="208"/>
    </location>
</feature>
<reference evidence="15" key="1">
    <citation type="journal article" date="2019" name="Int. J. Syst. Evol. Microbiol.">
        <title>The Global Catalogue of Microorganisms (GCM) 10K type strain sequencing project: providing services to taxonomists for standard genome sequencing and annotation.</title>
        <authorList>
            <consortium name="The Broad Institute Genomics Platform"/>
            <consortium name="The Broad Institute Genome Sequencing Center for Infectious Disease"/>
            <person name="Wu L."/>
            <person name="Ma J."/>
        </authorList>
    </citation>
    <scope>NUCLEOTIDE SEQUENCE [LARGE SCALE GENOMIC DNA]</scope>
    <source>
        <strain evidence="15">CGMCC 4.7426</strain>
    </source>
</reference>
<dbReference type="InterPro" id="IPR014729">
    <property type="entry name" value="Rossmann-like_a/b/a_fold"/>
</dbReference>
<evidence type="ECO:0000256" key="3">
    <source>
        <dbReference type="ARBA" id="ARBA00023002"/>
    </source>
</evidence>
<evidence type="ECO:0000259" key="13">
    <source>
        <dbReference type="Pfam" id="PF01507"/>
    </source>
</evidence>
<feature type="binding site" evidence="12">
    <location>
        <position position="119"/>
    </location>
    <ligand>
        <name>[4Fe-4S] cluster</name>
        <dbReference type="ChEBI" id="CHEBI:49883"/>
    </ligand>
</feature>
<evidence type="ECO:0000256" key="7">
    <source>
        <dbReference type="ARBA" id="ARBA00024327"/>
    </source>
</evidence>
<evidence type="ECO:0000256" key="9">
    <source>
        <dbReference type="ARBA" id="ARBA00029514"/>
    </source>
</evidence>
<keyword evidence="2 12" id="KW-0963">Cytoplasm</keyword>
<feature type="binding site" evidence="12">
    <location>
        <position position="202"/>
    </location>
    <ligand>
        <name>[4Fe-4S] cluster</name>
        <dbReference type="ChEBI" id="CHEBI:49883"/>
    </ligand>
</feature>
<dbReference type="PANTHER" id="PTHR46509:SF1">
    <property type="entry name" value="PHOSPHOADENOSINE PHOSPHOSULFATE REDUCTASE"/>
    <property type="match status" value="1"/>
</dbReference>
<keyword evidence="3 12" id="KW-0560">Oxidoreductase</keyword>
<keyword evidence="5 12" id="KW-0411">Iron-sulfur</keyword>
<comment type="pathway">
    <text evidence="7 12">Sulfur metabolism; hydrogen sulfide biosynthesis; sulfite from sulfate.</text>
</comment>
<dbReference type="Gene3D" id="3.40.50.620">
    <property type="entry name" value="HUPs"/>
    <property type="match status" value="1"/>
</dbReference>
<evidence type="ECO:0000256" key="12">
    <source>
        <dbReference type="HAMAP-Rule" id="MF_00063"/>
    </source>
</evidence>
<evidence type="ECO:0000256" key="5">
    <source>
        <dbReference type="ARBA" id="ARBA00023014"/>
    </source>
</evidence>
<dbReference type="HAMAP" id="MF_00063">
    <property type="entry name" value="CysH"/>
    <property type="match status" value="1"/>
</dbReference>
<feature type="binding site" evidence="12">
    <location>
        <position position="205"/>
    </location>
    <ligand>
        <name>[4Fe-4S] cluster</name>
        <dbReference type="ChEBI" id="CHEBI:49883"/>
    </ligand>
</feature>
<protein>
    <recommendedName>
        <fullName evidence="9 12">Adenosine 5'-phosphosulfate reductase</fullName>
        <shortName evidence="12">APS reductase</shortName>
        <ecNumber evidence="8 12">1.8.4.10</ecNumber>
    </recommendedName>
    <alternativeName>
        <fullName evidence="11 12">5'-adenylylsulfate reductase</fullName>
    </alternativeName>
    <alternativeName>
        <fullName evidence="10 12">Thioredoxin-dependent 5'-adenylylsulfate reductase</fullName>
    </alternativeName>
</protein>
<evidence type="ECO:0000256" key="1">
    <source>
        <dbReference type="ARBA" id="ARBA00009732"/>
    </source>
</evidence>
<evidence type="ECO:0000256" key="6">
    <source>
        <dbReference type="ARBA" id="ARBA00024298"/>
    </source>
</evidence>
<comment type="similarity">
    <text evidence="1 12">Belongs to the PAPS reductase family. CysH subfamily.</text>
</comment>
<evidence type="ECO:0000256" key="8">
    <source>
        <dbReference type="ARBA" id="ARBA00024386"/>
    </source>
</evidence>
<dbReference type="NCBIfam" id="NF002537">
    <property type="entry name" value="PRK02090.1"/>
    <property type="match status" value="1"/>
</dbReference>
<evidence type="ECO:0000256" key="4">
    <source>
        <dbReference type="ARBA" id="ARBA00023004"/>
    </source>
</evidence>
<proteinExistence type="inferred from homology"/>
<name>A0ABV9DM47_9BACI</name>
<evidence type="ECO:0000313" key="14">
    <source>
        <dbReference type="EMBL" id="MFC4559826.1"/>
    </source>
</evidence>
<dbReference type="SUPFAM" id="SSF52402">
    <property type="entry name" value="Adenine nucleotide alpha hydrolases-like"/>
    <property type="match status" value="1"/>
</dbReference>
<dbReference type="Pfam" id="PF01507">
    <property type="entry name" value="PAPS_reduct"/>
    <property type="match status" value="1"/>
</dbReference>
<comment type="subcellular location">
    <subcellularLocation>
        <location evidence="12">Cytoplasm</location>
    </subcellularLocation>
</comment>
<dbReference type="GO" id="GO:0004604">
    <property type="term" value="F:phosphoadenylyl-sulfate reductase (thioredoxin) activity"/>
    <property type="evidence" value="ECO:0007669"/>
    <property type="project" value="UniProtKB-EC"/>
</dbReference>
<dbReference type="InterPro" id="IPR011798">
    <property type="entry name" value="APS_reductase"/>
</dbReference>
<dbReference type="EMBL" id="JBHSFU010000011">
    <property type="protein sequence ID" value="MFC4559826.1"/>
    <property type="molecule type" value="Genomic_DNA"/>
</dbReference>
<keyword evidence="15" id="KW-1185">Reference proteome</keyword>
<dbReference type="CDD" id="cd23945">
    <property type="entry name" value="PAPS_reductase"/>
    <property type="match status" value="1"/>
</dbReference>
<comment type="caution">
    <text evidence="14">The sequence shown here is derived from an EMBL/GenBank/DDBJ whole genome shotgun (WGS) entry which is preliminary data.</text>
</comment>
<keyword evidence="4 12" id="KW-0408">Iron</keyword>
<comment type="catalytic activity">
    <reaction evidence="12">
        <text>[thioredoxin]-disulfide + sulfite + AMP + 2 H(+) = adenosine 5'-phosphosulfate + [thioredoxin]-dithiol</text>
        <dbReference type="Rhea" id="RHEA:21976"/>
        <dbReference type="Rhea" id="RHEA-COMP:10698"/>
        <dbReference type="Rhea" id="RHEA-COMP:10700"/>
        <dbReference type="ChEBI" id="CHEBI:15378"/>
        <dbReference type="ChEBI" id="CHEBI:17359"/>
        <dbReference type="ChEBI" id="CHEBI:29950"/>
        <dbReference type="ChEBI" id="CHEBI:50058"/>
        <dbReference type="ChEBI" id="CHEBI:58243"/>
        <dbReference type="ChEBI" id="CHEBI:456215"/>
        <dbReference type="EC" id="1.8.4.10"/>
    </reaction>
</comment>
<comment type="function">
    <text evidence="6 12">Catalyzes the formation of sulfite from adenosine 5'-phosphosulfate (APS) using thioredoxin as an electron donor.</text>
</comment>
<dbReference type="Proteomes" id="UP001595989">
    <property type="component" value="Unassembled WGS sequence"/>
</dbReference>
<evidence type="ECO:0000256" key="10">
    <source>
        <dbReference type="ARBA" id="ARBA00030894"/>
    </source>
</evidence>
<dbReference type="RefSeq" id="WP_390298758.1">
    <property type="nucleotide sequence ID" value="NZ_JBHSFU010000011.1"/>
</dbReference>
<dbReference type="EC" id="1.8.4.10" evidence="8 12"/>
<evidence type="ECO:0000256" key="11">
    <source>
        <dbReference type="ARBA" id="ARBA00032041"/>
    </source>
</evidence>
<evidence type="ECO:0000313" key="15">
    <source>
        <dbReference type="Proteomes" id="UP001595989"/>
    </source>
</evidence>
<dbReference type="NCBIfam" id="TIGR00434">
    <property type="entry name" value="cysH"/>
    <property type="match status" value="1"/>
</dbReference>